<feature type="compositionally biased region" description="Polar residues" evidence="1">
    <location>
        <begin position="94"/>
        <end position="123"/>
    </location>
</feature>
<accession>A0ABU8YQ79</accession>
<comment type="caution">
    <text evidence="2">The sequence shown here is derived from an EMBL/GenBank/DDBJ whole genome shotgun (WGS) entry which is preliminary data.</text>
</comment>
<evidence type="ECO:0000313" key="3">
    <source>
        <dbReference type="Proteomes" id="UP001384579"/>
    </source>
</evidence>
<reference evidence="2 3" key="1">
    <citation type="journal article" date="2020" name="Harmful Algae">
        <title>Molecular and morphological characterization of a novel dihydroanatoxin-a producing Microcoleus species (cyanobacteria) from the Russian River, California, USA.</title>
        <authorList>
            <person name="Conklin K.Y."/>
            <person name="Stancheva R."/>
            <person name="Otten T.G."/>
            <person name="Fadness R."/>
            <person name="Boyer G.L."/>
            <person name="Read B."/>
            <person name="Zhang X."/>
            <person name="Sheath R.G."/>
        </authorList>
    </citation>
    <scope>NUCLEOTIDE SEQUENCE [LARGE SCALE GENOMIC DNA]</scope>
    <source>
        <strain evidence="2 3">PTRS2</strain>
    </source>
</reference>
<keyword evidence="3" id="KW-1185">Reference proteome</keyword>
<name>A0ABU8YQ79_9CYAN</name>
<dbReference type="Proteomes" id="UP001384579">
    <property type="component" value="Unassembled WGS sequence"/>
</dbReference>
<evidence type="ECO:0000256" key="1">
    <source>
        <dbReference type="SAM" id="MobiDB-lite"/>
    </source>
</evidence>
<gene>
    <name evidence="2" type="ORF">WMG39_17280</name>
</gene>
<dbReference type="EMBL" id="JBBLXS010000233">
    <property type="protein sequence ID" value="MEK0186588.1"/>
    <property type="molecule type" value="Genomic_DNA"/>
</dbReference>
<proteinExistence type="predicted"/>
<evidence type="ECO:0000313" key="2">
    <source>
        <dbReference type="EMBL" id="MEK0186588.1"/>
    </source>
</evidence>
<organism evidence="2 3">
    <name type="scientific">Microcoleus anatoxicus PTRS2</name>
    <dbReference type="NCBI Taxonomy" id="2705321"/>
    <lineage>
        <taxon>Bacteria</taxon>
        <taxon>Bacillati</taxon>
        <taxon>Cyanobacteriota</taxon>
        <taxon>Cyanophyceae</taxon>
        <taxon>Oscillatoriophycideae</taxon>
        <taxon>Oscillatoriales</taxon>
        <taxon>Microcoleaceae</taxon>
        <taxon>Microcoleus</taxon>
        <taxon>Microcoleus anatoxicus</taxon>
    </lineage>
</organism>
<protein>
    <submittedName>
        <fullName evidence="2">KGK domain-containing protein</fullName>
    </submittedName>
</protein>
<dbReference type="Pfam" id="PF08872">
    <property type="entry name" value="KGK"/>
    <property type="match status" value="1"/>
</dbReference>
<feature type="region of interest" description="Disordered" evidence="1">
    <location>
        <begin position="79"/>
        <end position="128"/>
    </location>
</feature>
<sequence length="140" mass="16013">MKPSKVFLREDDVLSTPASALMYQCTFKVSEFLTIMQSKLLEERLFLDGMDCELLSAGKAWTKGKVRVRLEFYTDEQEIEQKSLPAASEDSDTAPENTQNITSPVTENDGSNIQDSTENTTNFPRYRYRNNNRHSVGMWS</sequence>
<dbReference type="RefSeq" id="WP_340523552.1">
    <property type="nucleotide sequence ID" value="NZ_JBBLXS010000233.1"/>
</dbReference>
<dbReference type="InterPro" id="IPR014971">
    <property type="entry name" value="KGK"/>
</dbReference>